<evidence type="ECO:0000313" key="3">
    <source>
        <dbReference type="EMBL" id="SUZ99361.1"/>
    </source>
</evidence>
<dbReference type="EMBL" id="UINC01002695">
    <property type="protein sequence ID" value="SUZ99361.1"/>
    <property type="molecule type" value="Genomic_DNA"/>
</dbReference>
<evidence type="ECO:0000259" key="2">
    <source>
        <dbReference type="Pfam" id="PF21631"/>
    </source>
</evidence>
<feature type="domain" description="CASTOR ACT" evidence="1">
    <location>
        <begin position="60"/>
        <end position="122"/>
    </location>
</feature>
<dbReference type="Pfam" id="PF13840">
    <property type="entry name" value="ACT_7"/>
    <property type="match status" value="1"/>
</dbReference>
<protein>
    <submittedName>
        <fullName evidence="3">Uncharacterized protein</fullName>
    </submittedName>
</protein>
<dbReference type="PANTHER" id="PTHR31131">
    <property type="entry name" value="CHROMOSOME 1, WHOLE GENOME SHOTGUN SEQUENCE"/>
    <property type="match status" value="1"/>
</dbReference>
<feature type="domain" description="A9CJY8-like N-terminal" evidence="2">
    <location>
        <begin position="13"/>
        <end position="51"/>
    </location>
</feature>
<dbReference type="InterPro" id="IPR045865">
    <property type="entry name" value="ACT-like_dom_sf"/>
</dbReference>
<dbReference type="InterPro" id="IPR016540">
    <property type="entry name" value="UCP008459"/>
</dbReference>
<dbReference type="PIRSF" id="PIRSF008459">
    <property type="entry name" value="UCP008459"/>
    <property type="match status" value="1"/>
</dbReference>
<evidence type="ECO:0000259" key="1">
    <source>
        <dbReference type="Pfam" id="PF13840"/>
    </source>
</evidence>
<name>A0A381S7V5_9ZZZZ</name>
<dbReference type="InterPro" id="IPR049447">
    <property type="entry name" value="A9CJY8-like_N"/>
</dbReference>
<dbReference type="Gene3D" id="3.30.2130.10">
    <property type="entry name" value="VC0802-like"/>
    <property type="match status" value="1"/>
</dbReference>
<dbReference type="SUPFAM" id="SSF55021">
    <property type="entry name" value="ACT-like"/>
    <property type="match status" value="2"/>
</dbReference>
<dbReference type="PANTHER" id="PTHR31131:SF6">
    <property type="entry name" value="CASTOR ACT DOMAIN-CONTAINING PROTEIN"/>
    <property type="match status" value="1"/>
</dbReference>
<sequence length="128" mass="14146">MEPPKLVLSVLKETFSIHRLAPDASLPEAVNECDFYSLSKTTDELSLVCPEHLAVQSEKSNPDWKCFRVAGPLDFKLTGILAGIADVLAEKQISIFATSTFDTDYILIKKQNLTTAVSALERAGYHFN</sequence>
<proteinExistence type="predicted"/>
<organism evidence="3">
    <name type="scientific">marine metagenome</name>
    <dbReference type="NCBI Taxonomy" id="408172"/>
    <lineage>
        <taxon>unclassified sequences</taxon>
        <taxon>metagenomes</taxon>
        <taxon>ecological metagenomes</taxon>
    </lineage>
</organism>
<gene>
    <name evidence="3" type="ORF">METZ01_LOCUS52215</name>
</gene>
<accession>A0A381S7V5</accession>
<dbReference type="AlphaFoldDB" id="A0A381S7V5"/>
<dbReference type="InterPro" id="IPR027795">
    <property type="entry name" value="CASTOR_ACT_dom"/>
</dbReference>
<dbReference type="InterPro" id="IPR051719">
    <property type="entry name" value="CASTOR_mTORC1"/>
</dbReference>
<dbReference type="Pfam" id="PF21631">
    <property type="entry name" value="A9CJY8-like_N"/>
    <property type="match status" value="1"/>
</dbReference>
<reference evidence="3" key="1">
    <citation type="submission" date="2018-05" db="EMBL/GenBank/DDBJ databases">
        <authorList>
            <person name="Lanie J.A."/>
            <person name="Ng W.-L."/>
            <person name="Kazmierczak K.M."/>
            <person name="Andrzejewski T.M."/>
            <person name="Davidsen T.M."/>
            <person name="Wayne K.J."/>
            <person name="Tettelin H."/>
            <person name="Glass J.I."/>
            <person name="Rusch D."/>
            <person name="Podicherti R."/>
            <person name="Tsui H.-C.T."/>
            <person name="Winkler M.E."/>
        </authorList>
    </citation>
    <scope>NUCLEOTIDE SEQUENCE</scope>
</reference>